<reference evidence="3" key="2">
    <citation type="submission" date="2024-06" db="EMBL/GenBank/DDBJ databases">
        <authorList>
            <person name="Plum-Jensen L.E."/>
            <person name="Schramm A."/>
            <person name="Marshall I.P.G."/>
        </authorList>
    </citation>
    <scope>NUCLEOTIDE SEQUENCE</scope>
    <source>
        <strain evidence="3">Rat1</strain>
    </source>
</reference>
<dbReference type="KEGG" id="eaj:Q3M24_08385"/>
<feature type="transmembrane region" description="Helical" evidence="2">
    <location>
        <begin position="20"/>
        <end position="42"/>
    </location>
</feature>
<name>A0AAU8M014_9BACT</name>
<reference evidence="3" key="1">
    <citation type="journal article" date="2024" name="Syst. Appl. Microbiol.">
        <title>First single-strain enrichments of Electrothrix cable bacteria, description of E. aestuarii sp. nov. and E. rattekaaiensis sp. nov., and proposal of a cable bacteria taxonomy following the rules of the SeqCode.</title>
        <authorList>
            <person name="Plum-Jensen L.E."/>
            <person name="Schramm A."/>
            <person name="Marshall I.P.G."/>
        </authorList>
    </citation>
    <scope>NUCLEOTIDE SEQUENCE</scope>
    <source>
        <strain evidence="3">Rat1</strain>
    </source>
</reference>
<dbReference type="Pfam" id="PF13424">
    <property type="entry name" value="TPR_12"/>
    <property type="match status" value="1"/>
</dbReference>
<dbReference type="AlphaFoldDB" id="A0AAU8M014"/>
<dbReference type="PANTHER" id="PTHR10098:SF108">
    <property type="entry name" value="TETRATRICOPEPTIDE REPEAT PROTEIN 28"/>
    <property type="match status" value="1"/>
</dbReference>
<protein>
    <submittedName>
        <fullName evidence="3">Tetratricopeptide repeat protein</fullName>
    </submittedName>
</protein>
<proteinExistence type="predicted"/>
<sequence>MMNTERKAAWEQPRILKKPWFILIMSGFQGGLFIVATTLMDLWPDGHYVRFDVFLVRAAIGYSVVGFPVAWMSWANMEKQPRKAMQDDERLNRAGIRRILFVLFIIGVSVLLFSNYRRILPFLPQLSSCDVSSETLAGYADRYEIPEGVLRILFSIMEEQGMDCTRANNNLGGQVYRHRELLRRLEEVHSDAPEVLRLWKEARQAAVLGAYSRTAALLLRAEDHDLAALATLDPRDATARAKRRISASATSVAIAGLEEVRLRYIEAAERYRKAAELLPPNNGAKRADYLRRAADALGFIGLNIGSNDRQERAAALAEARSLYEQSLTLYQEIGDKEGQAKILYNLSTRYNTRDDTRYNLRYLEESLRLYQEIGNRNGEAMALNSLGLKYDAQGDTATALRYLKQSLRVSQEAGDKQNERTAAWNIGLHYQEQEELRMAEPYIRRAVELGEELDIDDVGEGRRRLEKIRAAQR</sequence>
<organism evidence="3">
    <name type="scientific">Candidatus Electrothrix aestuarii</name>
    <dbReference type="NCBI Taxonomy" id="3062594"/>
    <lineage>
        <taxon>Bacteria</taxon>
        <taxon>Pseudomonadati</taxon>
        <taxon>Thermodesulfobacteriota</taxon>
        <taxon>Desulfobulbia</taxon>
        <taxon>Desulfobulbales</taxon>
        <taxon>Desulfobulbaceae</taxon>
        <taxon>Candidatus Electrothrix</taxon>
    </lineage>
</organism>
<feature type="repeat" description="TPR" evidence="1">
    <location>
        <begin position="380"/>
        <end position="413"/>
    </location>
</feature>
<evidence type="ECO:0000256" key="2">
    <source>
        <dbReference type="SAM" id="Phobius"/>
    </source>
</evidence>
<accession>A0AAU8M014</accession>
<keyword evidence="2" id="KW-1133">Transmembrane helix</keyword>
<feature type="transmembrane region" description="Helical" evidence="2">
    <location>
        <begin position="95"/>
        <end position="116"/>
    </location>
</feature>
<evidence type="ECO:0000256" key="1">
    <source>
        <dbReference type="PROSITE-ProRule" id="PRU00339"/>
    </source>
</evidence>
<keyword evidence="2" id="KW-0472">Membrane</keyword>
<keyword evidence="2" id="KW-0812">Transmembrane</keyword>
<dbReference type="InterPro" id="IPR019734">
    <property type="entry name" value="TPR_rpt"/>
</dbReference>
<dbReference type="PANTHER" id="PTHR10098">
    <property type="entry name" value="RAPSYN-RELATED"/>
    <property type="match status" value="1"/>
</dbReference>
<dbReference type="SMART" id="SM00028">
    <property type="entry name" value="TPR"/>
    <property type="match status" value="2"/>
</dbReference>
<dbReference type="SUPFAM" id="SSF48452">
    <property type="entry name" value="TPR-like"/>
    <property type="match status" value="1"/>
</dbReference>
<dbReference type="InterPro" id="IPR011990">
    <property type="entry name" value="TPR-like_helical_dom_sf"/>
</dbReference>
<evidence type="ECO:0000313" key="3">
    <source>
        <dbReference type="EMBL" id="XCN74746.1"/>
    </source>
</evidence>
<dbReference type="Gene3D" id="1.25.40.10">
    <property type="entry name" value="Tetratricopeptide repeat domain"/>
    <property type="match status" value="1"/>
</dbReference>
<dbReference type="PROSITE" id="PS50005">
    <property type="entry name" value="TPR"/>
    <property type="match status" value="1"/>
</dbReference>
<gene>
    <name evidence="3" type="ORF">Q3M24_08385</name>
</gene>
<feature type="transmembrane region" description="Helical" evidence="2">
    <location>
        <begin position="54"/>
        <end position="74"/>
    </location>
</feature>
<keyword evidence="1" id="KW-0802">TPR repeat</keyword>
<dbReference type="EMBL" id="CP159373">
    <property type="protein sequence ID" value="XCN74746.1"/>
    <property type="molecule type" value="Genomic_DNA"/>
</dbReference>